<dbReference type="GO" id="GO:0005576">
    <property type="term" value="C:extracellular region"/>
    <property type="evidence" value="ECO:0007669"/>
    <property type="project" value="UniProtKB-SubCell"/>
</dbReference>
<dbReference type="PANTHER" id="PTHR33191">
    <property type="entry name" value="RIPENING-RELATED PROTEIN 2-RELATED"/>
    <property type="match status" value="1"/>
</dbReference>
<dbReference type="SUPFAM" id="SSF50685">
    <property type="entry name" value="Barwin-like endoglucanases"/>
    <property type="match status" value="1"/>
</dbReference>
<evidence type="ECO:0008006" key="8">
    <source>
        <dbReference type="Google" id="ProtNLM"/>
    </source>
</evidence>
<accession>A0A7J0F1L0</accession>
<comment type="subcellular location">
    <subcellularLocation>
        <location evidence="1">Secreted</location>
    </subcellularLocation>
</comment>
<dbReference type="OrthoDB" id="623670at2759"/>
<dbReference type="InterPro" id="IPR039271">
    <property type="entry name" value="Kiwellin-like"/>
</dbReference>
<dbReference type="InterPro" id="IPR036908">
    <property type="entry name" value="RlpA-like_sf"/>
</dbReference>
<evidence type="ECO:0000256" key="5">
    <source>
        <dbReference type="SAM" id="SignalP"/>
    </source>
</evidence>
<evidence type="ECO:0000256" key="2">
    <source>
        <dbReference type="ARBA" id="ARBA00005592"/>
    </source>
</evidence>
<evidence type="ECO:0000313" key="6">
    <source>
        <dbReference type="EMBL" id="GFY92554.1"/>
    </source>
</evidence>
<evidence type="ECO:0000256" key="1">
    <source>
        <dbReference type="ARBA" id="ARBA00004613"/>
    </source>
</evidence>
<feature type="chain" id="PRO_5029748963" description="Ripening-related protein 1" evidence="5">
    <location>
        <begin position="26"/>
        <end position="187"/>
    </location>
</feature>
<protein>
    <recommendedName>
        <fullName evidence="8">Ripening-related protein 1</fullName>
    </recommendedName>
</protein>
<dbReference type="Pfam" id="PF24300">
    <property type="entry name" value="KWL1"/>
    <property type="match status" value="1"/>
</dbReference>
<dbReference type="Proteomes" id="UP000585474">
    <property type="component" value="Unassembled WGS sequence"/>
</dbReference>
<sequence>MNNFSLGSCFFIVLILVAYCLEAKAQACRPSGRIKGKVPPNQCKAELDSDCCIEGKFYSTYTCSPPVSTPTKAVLTLGSFSNAIDGGSYSIGCDDKYHSDDTPVVALSTGWYNKGERCLDIITISANGRSVNALVVNECDSTRGCDEDNDYEPPCGNNIVDASKEVWKALGVPRDDWGELDITWSGH</sequence>
<evidence type="ECO:0000313" key="7">
    <source>
        <dbReference type="Proteomes" id="UP000585474"/>
    </source>
</evidence>
<dbReference type="Gene3D" id="2.40.40.10">
    <property type="entry name" value="RlpA-like domain"/>
    <property type="match status" value="1"/>
</dbReference>
<comment type="caution">
    <text evidence="6">The sequence shown here is derived from an EMBL/GenBank/DDBJ whole genome shotgun (WGS) entry which is preliminary data.</text>
</comment>
<comment type="similarity">
    <text evidence="2">Belongs to the kiwellin family.</text>
</comment>
<proteinExistence type="inferred from homology"/>
<keyword evidence="7" id="KW-1185">Reference proteome</keyword>
<organism evidence="6 7">
    <name type="scientific">Actinidia rufa</name>
    <dbReference type="NCBI Taxonomy" id="165716"/>
    <lineage>
        <taxon>Eukaryota</taxon>
        <taxon>Viridiplantae</taxon>
        <taxon>Streptophyta</taxon>
        <taxon>Embryophyta</taxon>
        <taxon>Tracheophyta</taxon>
        <taxon>Spermatophyta</taxon>
        <taxon>Magnoliopsida</taxon>
        <taxon>eudicotyledons</taxon>
        <taxon>Gunneridae</taxon>
        <taxon>Pentapetalae</taxon>
        <taxon>asterids</taxon>
        <taxon>Ericales</taxon>
        <taxon>Actinidiaceae</taxon>
        <taxon>Actinidia</taxon>
    </lineage>
</organism>
<feature type="signal peptide" evidence="5">
    <location>
        <begin position="1"/>
        <end position="25"/>
    </location>
</feature>
<reference evidence="6 7" key="1">
    <citation type="submission" date="2019-07" db="EMBL/GenBank/DDBJ databases">
        <title>De Novo Assembly of kiwifruit Actinidia rufa.</title>
        <authorList>
            <person name="Sugita-Konishi S."/>
            <person name="Sato K."/>
            <person name="Mori E."/>
            <person name="Abe Y."/>
            <person name="Kisaki G."/>
            <person name="Hamano K."/>
            <person name="Suezawa K."/>
            <person name="Otani M."/>
            <person name="Fukuda T."/>
            <person name="Manabe T."/>
            <person name="Gomi K."/>
            <person name="Tabuchi M."/>
            <person name="Akimitsu K."/>
            <person name="Kataoka I."/>
        </authorList>
    </citation>
    <scope>NUCLEOTIDE SEQUENCE [LARGE SCALE GENOMIC DNA]</scope>
    <source>
        <strain evidence="7">cv. Fuchu</strain>
    </source>
</reference>
<gene>
    <name evidence="6" type="ORF">Acr_08g0009500</name>
</gene>
<evidence type="ECO:0000256" key="4">
    <source>
        <dbReference type="ARBA" id="ARBA00022729"/>
    </source>
</evidence>
<dbReference type="AlphaFoldDB" id="A0A7J0F1L0"/>
<dbReference type="EMBL" id="BJWL01000008">
    <property type="protein sequence ID" value="GFY92554.1"/>
    <property type="molecule type" value="Genomic_DNA"/>
</dbReference>
<name>A0A7J0F1L0_9ERIC</name>
<keyword evidence="4 5" id="KW-0732">Signal</keyword>
<dbReference type="CDD" id="cd22270">
    <property type="entry name" value="DPBB_kiwellin-like"/>
    <property type="match status" value="1"/>
</dbReference>
<dbReference type="PANTHER" id="PTHR33191:SF58">
    <property type="entry name" value="RIPENING-RELATED PROTEIN 1"/>
    <property type="match status" value="1"/>
</dbReference>
<keyword evidence="3" id="KW-0964">Secreted</keyword>
<evidence type="ECO:0000256" key="3">
    <source>
        <dbReference type="ARBA" id="ARBA00022525"/>
    </source>
</evidence>